<dbReference type="InterPro" id="IPR000794">
    <property type="entry name" value="Beta-ketoacyl_synthase"/>
</dbReference>
<dbReference type="PANTHER" id="PTHR11712">
    <property type="entry name" value="POLYKETIDE SYNTHASE-RELATED"/>
    <property type="match status" value="1"/>
</dbReference>
<organism evidence="3">
    <name type="scientific">marine metagenome</name>
    <dbReference type="NCBI Taxonomy" id="408172"/>
    <lineage>
        <taxon>unclassified sequences</taxon>
        <taxon>metagenomes</taxon>
        <taxon>ecological metagenomes</taxon>
    </lineage>
</organism>
<dbReference type="PROSITE" id="PS52004">
    <property type="entry name" value="KS3_2"/>
    <property type="match status" value="1"/>
</dbReference>
<dbReference type="SUPFAM" id="SSF53901">
    <property type="entry name" value="Thiolase-like"/>
    <property type="match status" value="1"/>
</dbReference>
<keyword evidence="1" id="KW-0808">Transferase</keyword>
<dbReference type="GO" id="GO:0005829">
    <property type="term" value="C:cytosol"/>
    <property type="evidence" value="ECO:0007669"/>
    <property type="project" value="TreeGrafter"/>
</dbReference>
<protein>
    <recommendedName>
        <fullName evidence="2">Ketosynthase family 3 (KS3) domain-containing protein</fullName>
    </recommendedName>
</protein>
<dbReference type="InterPro" id="IPR020841">
    <property type="entry name" value="PKS_Beta-ketoAc_synthase_dom"/>
</dbReference>
<evidence type="ECO:0000259" key="2">
    <source>
        <dbReference type="PROSITE" id="PS52004"/>
    </source>
</evidence>
<evidence type="ECO:0000256" key="1">
    <source>
        <dbReference type="ARBA" id="ARBA00022679"/>
    </source>
</evidence>
<sequence length="156" mass="16394">VGYGVSSDAFHPVHPDENGEGAARAMSWAINDAGLTPGDIDYINAHGTSTPVNDAIETMAIKRVFGDNAYQVPVSSTKSMIGHAMGGSGAVEAIAVVKTIQTGIIHPTINYQVPDPACDLDYVPNKARKSDVRMVLSNSFGFGGQNACLVIGKFEE</sequence>
<evidence type="ECO:0000313" key="3">
    <source>
        <dbReference type="EMBL" id="SVC38847.1"/>
    </source>
</evidence>
<dbReference type="InterPro" id="IPR016039">
    <property type="entry name" value="Thiolase-like"/>
</dbReference>
<reference evidence="3" key="1">
    <citation type="submission" date="2018-05" db="EMBL/GenBank/DDBJ databases">
        <authorList>
            <person name="Lanie J.A."/>
            <person name="Ng W.-L."/>
            <person name="Kazmierczak K.M."/>
            <person name="Andrzejewski T.M."/>
            <person name="Davidsen T.M."/>
            <person name="Wayne K.J."/>
            <person name="Tettelin H."/>
            <person name="Glass J.I."/>
            <person name="Rusch D."/>
            <person name="Podicherti R."/>
            <person name="Tsui H.-C.T."/>
            <person name="Winkler M.E."/>
        </authorList>
    </citation>
    <scope>NUCLEOTIDE SEQUENCE</scope>
</reference>
<accession>A0A382LU35</accession>
<dbReference type="FunFam" id="3.40.47.10:FF:000029">
    <property type="entry name" value="3-oxoacyl-[acyl-carrier-protein] synthase 1"/>
    <property type="match status" value="1"/>
</dbReference>
<dbReference type="AlphaFoldDB" id="A0A382LU35"/>
<dbReference type="EMBL" id="UINC01088533">
    <property type="protein sequence ID" value="SVC38847.1"/>
    <property type="molecule type" value="Genomic_DNA"/>
</dbReference>
<name>A0A382LU35_9ZZZZ</name>
<dbReference type="Pfam" id="PF02801">
    <property type="entry name" value="Ketoacyl-synt_C"/>
    <property type="match status" value="1"/>
</dbReference>
<dbReference type="Gene3D" id="3.40.47.10">
    <property type="match status" value="1"/>
</dbReference>
<gene>
    <name evidence="3" type="ORF">METZ01_LOCUS291701</name>
</gene>
<feature type="domain" description="Ketosynthase family 3 (KS3)" evidence="2">
    <location>
        <begin position="1"/>
        <end position="153"/>
    </location>
</feature>
<feature type="non-terminal residue" evidence="3">
    <location>
        <position position="1"/>
    </location>
</feature>
<dbReference type="PANTHER" id="PTHR11712:SF336">
    <property type="entry name" value="3-OXOACYL-[ACYL-CARRIER-PROTEIN] SYNTHASE, MITOCHONDRIAL"/>
    <property type="match status" value="1"/>
</dbReference>
<dbReference type="GO" id="GO:0006633">
    <property type="term" value="P:fatty acid biosynthetic process"/>
    <property type="evidence" value="ECO:0007669"/>
    <property type="project" value="TreeGrafter"/>
</dbReference>
<proteinExistence type="predicted"/>
<dbReference type="GO" id="GO:0004315">
    <property type="term" value="F:3-oxoacyl-[acyl-carrier-protein] synthase activity"/>
    <property type="evidence" value="ECO:0007669"/>
    <property type="project" value="TreeGrafter"/>
</dbReference>
<dbReference type="InterPro" id="IPR014031">
    <property type="entry name" value="Ketoacyl_synth_C"/>
</dbReference>